<organism evidence="2 3">
    <name type="scientific">Aphis glycines</name>
    <name type="common">Soybean aphid</name>
    <dbReference type="NCBI Taxonomy" id="307491"/>
    <lineage>
        <taxon>Eukaryota</taxon>
        <taxon>Metazoa</taxon>
        <taxon>Ecdysozoa</taxon>
        <taxon>Arthropoda</taxon>
        <taxon>Hexapoda</taxon>
        <taxon>Insecta</taxon>
        <taxon>Pterygota</taxon>
        <taxon>Neoptera</taxon>
        <taxon>Paraneoptera</taxon>
        <taxon>Hemiptera</taxon>
        <taxon>Sternorrhyncha</taxon>
        <taxon>Aphidomorpha</taxon>
        <taxon>Aphidoidea</taxon>
        <taxon>Aphididae</taxon>
        <taxon>Aphidini</taxon>
        <taxon>Aphis</taxon>
        <taxon>Aphis</taxon>
    </lineage>
</organism>
<keyword evidence="1" id="KW-1133">Transmembrane helix</keyword>
<accession>A0A6G0TA43</accession>
<feature type="transmembrane region" description="Helical" evidence="1">
    <location>
        <begin position="84"/>
        <end position="107"/>
    </location>
</feature>
<keyword evidence="1" id="KW-0472">Membrane</keyword>
<evidence type="ECO:0000313" key="3">
    <source>
        <dbReference type="Proteomes" id="UP000475862"/>
    </source>
</evidence>
<dbReference type="Proteomes" id="UP000475862">
    <property type="component" value="Unassembled WGS sequence"/>
</dbReference>
<name>A0A6G0TA43_APHGL</name>
<keyword evidence="1" id="KW-0812">Transmembrane</keyword>
<evidence type="ECO:0000256" key="1">
    <source>
        <dbReference type="SAM" id="Phobius"/>
    </source>
</evidence>
<protein>
    <submittedName>
        <fullName evidence="2">Uncharacterized protein</fullName>
    </submittedName>
</protein>
<sequence length="181" mass="21764">MEIFICRTILPILNGVIGVQSQRLANIRIFLIWYDVWCLVRSIVANLKFTDTYLNVQNNISKLSVNNDYFSKNFQKSVQPHYEVSILFIFLILFWVLSCLCTMNFILSFCHSTIDNDDNWIDFKDKWVDIPTIWYYDYVKMKIKKRRPSVRRLLASRRRRTATTRRLRTKYPLSESIKKIF</sequence>
<evidence type="ECO:0000313" key="2">
    <source>
        <dbReference type="EMBL" id="KAE9528655.1"/>
    </source>
</evidence>
<gene>
    <name evidence="2" type="ORF">AGLY_012230</name>
</gene>
<keyword evidence="3" id="KW-1185">Reference proteome</keyword>
<dbReference type="AlphaFoldDB" id="A0A6G0TA43"/>
<dbReference type="EMBL" id="VYZN01000048">
    <property type="protein sequence ID" value="KAE9528655.1"/>
    <property type="molecule type" value="Genomic_DNA"/>
</dbReference>
<dbReference type="OrthoDB" id="6604396at2759"/>
<reference evidence="2 3" key="1">
    <citation type="submission" date="2019-08" db="EMBL/GenBank/DDBJ databases">
        <title>The genome of the soybean aphid Biotype 1, its phylome, world population structure and adaptation to the North American continent.</title>
        <authorList>
            <person name="Giordano R."/>
            <person name="Donthu R.K."/>
            <person name="Hernandez A.G."/>
            <person name="Wright C.L."/>
            <person name="Zimin A.V."/>
        </authorList>
    </citation>
    <scope>NUCLEOTIDE SEQUENCE [LARGE SCALE GENOMIC DNA]</scope>
    <source>
        <tissue evidence="2">Whole aphids</tissue>
    </source>
</reference>
<comment type="caution">
    <text evidence="2">The sequence shown here is derived from an EMBL/GenBank/DDBJ whole genome shotgun (WGS) entry which is preliminary data.</text>
</comment>
<proteinExistence type="predicted"/>